<name>A0ABS6MMV9_9GAMM</name>
<gene>
    <name evidence="1" type="ORF">KQY15_11460</name>
</gene>
<sequence length="127" mass="14762">MIFENARGGIYIHGNTEINIPDYDPSQIFSAEESEFKAKLIDALVKCYRTGLLVNIRRHIAVSKVSEFSEKCMFEWNNEQVSLADAEIIIKMNIEIYYFKTSLIYNVFRHGYKPDNCLINIIIQQFG</sequence>
<protein>
    <submittedName>
        <fullName evidence="1">Uncharacterized protein</fullName>
    </submittedName>
</protein>
<dbReference type="RefSeq" id="WP_217669340.1">
    <property type="nucleotide sequence ID" value="NZ_JAHRID010000005.1"/>
</dbReference>
<dbReference type="EMBL" id="JAHRID010000005">
    <property type="protein sequence ID" value="MBV2129709.1"/>
    <property type="molecule type" value="Genomic_DNA"/>
</dbReference>
<evidence type="ECO:0000313" key="2">
    <source>
        <dbReference type="Proteomes" id="UP000704611"/>
    </source>
</evidence>
<reference evidence="1 2" key="1">
    <citation type="submission" date="2021-06" db="EMBL/GenBank/DDBJ databases">
        <title>Rheinheimera indica sp. nov., isolated from deep-sea sediment.</title>
        <authorList>
            <person name="Wang Z."/>
            <person name="Zhang X.-Y."/>
        </authorList>
    </citation>
    <scope>NUCLEOTIDE SEQUENCE [LARGE SCALE GENOMIC DNA]</scope>
    <source>
        <strain evidence="1 2">SM2107</strain>
    </source>
</reference>
<evidence type="ECO:0000313" key="1">
    <source>
        <dbReference type="EMBL" id="MBV2129709.1"/>
    </source>
</evidence>
<accession>A0ABS6MMV9</accession>
<organism evidence="1 2">
    <name type="scientific">Arsukibacterium indicum</name>
    <dbReference type="NCBI Taxonomy" id="2848612"/>
    <lineage>
        <taxon>Bacteria</taxon>
        <taxon>Pseudomonadati</taxon>
        <taxon>Pseudomonadota</taxon>
        <taxon>Gammaproteobacteria</taxon>
        <taxon>Chromatiales</taxon>
        <taxon>Chromatiaceae</taxon>
        <taxon>Arsukibacterium</taxon>
    </lineage>
</organism>
<keyword evidence="2" id="KW-1185">Reference proteome</keyword>
<dbReference type="Proteomes" id="UP000704611">
    <property type="component" value="Unassembled WGS sequence"/>
</dbReference>
<proteinExistence type="predicted"/>
<comment type="caution">
    <text evidence="1">The sequence shown here is derived from an EMBL/GenBank/DDBJ whole genome shotgun (WGS) entry which is preliminary data.</text>
</comment>